<feature type="transmembrane region" description="Helical" evidence="2">
    <location>
        <begin position="693"/>
        <end position="714"/>
    </location>
</feature>
<keyword evidence="2" id="KW-0812">Transmembrane</keyword>
<feature type="region of interest" description="Disordered" evidence="1">
    <location>
        <begin position="591"/>
        <end position="616"/>
    </location>
</feature>
<evidence type="ECO:0000313" key="6">
    <source>
        <dbReference type="EMBL" id="GAA2202022.1"/>
    </source>
</evidence>
<reference evidence="7" key="1">
    <citation type="journal article" date="2019" name="Int. J. Syst. Evol. Microbiol.">
        <title>The Global Catalogue of Microorganisms (GCM) 10K type strain sequencing project: providing services to taxonomists for standard genome sequencing and annotation.</title>
        <authorList>
            <consortium name="The Broad Institute Genomics Platform"/>
            <consortium name="The Broad Institute Genome Sequencing Center for Infectious Disease"/>
            <person name="Wu L."/>
            <person name="Ma J."/>
        </authorList>
    </citation>
    <scope>NUCLEOTIDE SEQUENCE [LARGE SCALE GENOMIC DNA]</scope>
    <source>
        <strain evidence="7">JCM 16034</strain>
    </source>
</reference>
<name>A0ABP5NR01_9MICC</name>
<accession>A0ABP5NR01</accession>
<feature type="domain" description="AMP-dependent synthetase/ligase" evidence="3">
    <location>
        <begin position="18"/>
        <end position="360"/>
    </location>
</feature>
<dbReference type="Gene3D" id="3.30.300.30">
    <property type="match status" value="1"/>
</dbReference>
<dbReference type="InterPro" id="IPR042099">
    <property type="entry name" value="ANL_N_sf"/>
</dbReference>
<feature type="domain" description="Carrier" evidence="4">
    <location>
        <begin position="524"/>
        <end position="566"/>
    </location>
</feature>
<evidence type="ECO:0000256" key="1">
    <source>
        <dbReference type="SAM" id="MobiDB-lite"/>
    </source>
</evidence>
<dbReference type="PANTHER" id="PTHR45527">
    <property type="entry name" value="NONRIBOSOMAL PEPTIDE SYNTHETASE"/>
    <property type="match status" value="1"/>
</dbReference>
<dbReference type="PANTHER" id="PTHR45527:SF1">
    <property type="entry name" value="FATTY ACID SYNTHASE"/>
    <property type="match status" value="1"/>
</dbReference>
<feature type="transmembrane region" description="Helical" evidence="2">
    <location>
        <begin position="895"/>
        <end position="914"/>
    </location>
</feature>
<feature type="transmembrane region" description="Helical" evidence="2">
    <location>
        <begin position="653"/>
        <end position="672"/>
    </location>
</feature>
<feature type="domain" description="Acyltransferase 3" evidence="5">
    <location>
        <begin position="636"/>
        <end position="908"/>
    </location>
</feature>
<dbReference type="InterPro" id="IPR009081">
    <property type="entry name" value="PP-bd_ACP"/>
</dbReference>
<dbReference type="Pfam" id="PF00501">
    <property type="entry name" value="AMP-binding"/>
    <property type="match status" value="1"/>
</dbReference>
<dbReference type="Proteomes" id="UP001500432">
    <property type="component" value="Unassembled WGS sequence"/>
</dbReference>
<proteinExistence type="predicted"/>
<evidence type="ECO:0000259" key="5">
    <source>
        <dbReference type="Pfam" id="PF01757"/>
    </source>
</evidence>
<feature type="transmembrane region" description="Helical" evidence="2">
    <location>
        <begin position="734"/>
        <end position="756"/>
    </location>
</feature>
<dbReference type="EMBL" id="BAAAQW010000009">
    <property type="protein sequence ID" value="GAA2202022.1"/>
    <property type="molecule type" value="Genomic_DNA"/>
</dbReference>
<evidence type="ECO:0000259" key="4">
    <source>
        <dbReference type="Pfam" id="PF00550"/>
    </source>
</evidence>
<keyword evidence="7" id="KW-1185">Reference proteome</keyword>
<gene>
    <name evidence="6" type="ORF">GCM10009849_28750</name>
</gene>
<dbReference type="InterPro" id="IPR045851">
    <property type="entry name" value="AMP-bd_C_sf"/>
</dbReference>
<dbReference type="InterPro" id="IPR002656">
    <property type="entry name" value="Acyl_transf_3_dom"/>
</dbReference>
<dbReference type="SUPFAM" id="SSF56801">
    <property type="entry name" value="Acetyl-CoA synthetase-like"/>
    <property type="match status" value="1"/>
</dbReference>
<dbReference type="InterPro" id="IPR000873">
    <property type="entry name" value="AMP-dep_synth/lig_dom"/>
</dbReference>
<keyword evidence="2" id="KW-0472">Membrane</keyword>
<organism evidence="6 7">
    <name type="scientific">Sinomonas flava</name>
    <dbReference type="NCBI Taxonomy" id="496857"/>
    <lineage>
        <taxon>Bacteria</taxon>
        <taxon>Bacillati</taxon>
        <taxon>Actinomycetota</taxon>
        <taxon>Actinomycetes</taxon>
        <taxon>Micrococcales</taxon>
        <taxon>Micrococcaceae</taxon>
        <taxon>Sinomonas</taxon>
    </lineage>
</organism>
<feature type="transmembrane region" description="Helical" evidence="2">
    <location>
        <begin position="763"/>
        <end position="780"/>
    </location>
</feature>
<keyword evidence="2" id="KW-1133">Transmembrane helix</keyword>
<comment type="caution">
    <text evidence="6">The sequence shown here is derived from an EMBL/GenBank/DDBJ whole genome shotgun (WGS) entry which is preliminary data.</text>
</comment>
<feature type="transmembrane region" description="Helical" evidence="2">
    <location>
        <begin position="857"/>
        <end position="875"/>
    </location>
</feature>
<sequence>MTAQPAAAQPDLAGVSFAAALERHGDRPAVVVPGGAGSSTLTYRDLARRVDEVVRLLGPTRRLVALEPANDLPSLTAYLAALAAGHPLLVLPTGKPDAAEAIIAAYDPDVVMRSPGLGTPRLGTPTGGAEPAPVIHERRRGTRHELHPDLALLISTSGSTGSPKLVRLSAEGVEANASAIAQYLHLRDADRAATTLPMSYCYGLSVINSHLEVGAAVVLTDLSVVDPCFWDLARTERVTSFAAVPYTFDLLDRVGFADMDLPHLRCVTQAGGKLEPERVRRYAEQGRRRGWDLFVMYGATEATARMAYLPPDLATEHPHAIGVPIPGGSFRLDPVDGLDGPDGEPLHELVYAGPNVMLGYAEEPADLSLGRTVAELRTGDLARRTGPGLYEIVGRRSRFVKIAGLRVDLGQVERMLAHDGVAAAAAGDDTRLVLAVETTHDGGPVAFPGPVADAKLVAKDLAARVGLPRAAVVVHPVESIPRLPNGKVDYRGVLALAATGGGPGTAQRDGLRPDPSAGPSTADIARIFAEALEIEHVGGEDTFVSLGGDSLSYVAASVRLESALGTLPLGWHLMPVAELAALAPDPDLSADGALHADTPASHPAPVPGGVRHPGAGRRRARRLLSRAIAPMESGIVLRALAIVFIIATHIEWFIWPGTAHVLFALAGFNFARFQLTGSRRERLRSQTRSLARILVPSVAFIAFAYAVTGDYTVQNILLLNSLLGPEGWNTTSRFWFVEELVYVLLAVMALLALPWAGRAQRRWPLGFPLALFGVALAERFHLIPSVAHQGPVLWLFALGWATAAARTLWQRSLVTFLALVTVPGFFHNEYRNATILAGVLILLWLPTLPVPRGLHRLVAVLASASLYVYLSHWLVYPLVVEAGGRLGLVGGEGSALAGAAVCVSLVAGASYWAVASRAMAAVERTWRRSRAAGAYSRSRGVPAGGA</sequence>
<dbReference type="Pfam" id="PF01757">
    <property type="entry name" value="Acyl_transf_3"/>
    <property type="match status" value="1"/>
</dbReference>
<dbReference type="SUPFAM" id="SSF47336">
    <property type="entry name" value="ACP-like"/>
    <property type="match status" value="1"/>
</dbReference>
<protein>
    <submittedName>
        <fullName evidence="6">AMP-binding protein</fullName>
    </submittedName>
</protein>
<dbReference type="RefSeq" id="WP_344300461.1">
    <property type="nucleotide sequence ID" value="NZ_BAAAQW010000009.1"/>
</dbReference>
<dbReference type="Gene3D" id="3.40.50.12780">
    <property type="entry name" value="N-terminal domain of ligase-like"/>
    <property type="match status" value="1"/>
</dbReference>
<evidence type="ECO:0000256" key="2">
    <source>
        <dbReference type="SAM" id="Phobius"/>
    </source>
</evidence>
<dbReference type="Pfam" id="PF00550">
    <property type="entry name" value="PP-binding"/>
    <property type="match status" value="1"/>
</dbReference>
<dbReference type="InterPro" id="IPR036736">
    <property type="entry name" value="ACP-like_sf"/>
</dbReference>
<dbReference type="Gene3D" id="1.10.1200.10">
    <property type="entry name" value="ACP-like"/>
    <property type="match status" value="1"/>
</dbReference>
<feature type="transmembrane region" description="Helical" evidence="2">
    <location>
        <begin position="832"/>
        <end position="850"/>
    </location>
</feature>
<evidence type="ECO:0000259" key="3">
    <source>
        <dbReference type="Pfam" id="PF00501"/>
    </source>
</evidence>
<evidence type="ECO:0000313" key="7">
    <source>
        <dbReference type="Proteomes" id="UP001500432"/>
    </source>
</evidence>